<evidence type="ECO:0000313" key="4">
    <source>
        <dbReference type="EMBL" id="KAK2597376.1"/>
    </source>
</evidence>
<feature type="region of interest" description="Disordered" evidence="1">
    <location>
        <begin position="84"/>
        <end position="115"/>
    </location>
</feature>
<protein>
    <recommendedName>
        <fullName evidence="3">Deoxyribonuclease NucA/NucB domain-containing protein</fullName>
    </recommendedName>
</protein>
<dbReference type="Pfam" id="PF14040">
    <property type="entry name" value="DNase_NucA_NucB"/>
    <property type="match status" value="1"/>
</dbReference>
<comment type="caution">
    <text evidence="4">The sequence shown here is derived from an EMBL/GenBank/DDBJ whole genome shotgun (WGS) entry which is preliminary data.</text>
</comment>
<evidence type="ECO:0000256" key="1">
    <source>
        <dbReference type="SAM" id="MobiDB-lite"/>
    </source>
</evidence>
<dbReference type="InterPro" id="IPR029476">
    <property type="entry name" value="DNase_NucA_NucB"/>
</dbReference>
<gene>
    <name evidence="4" type="ORF">QQS21_006000</name>
</gene>
<proteinExistence type="predicted"/>
<dbReference type="EMBL" id="JASWJB010000106">
    <property type="protein sequence ID" value="KAK2597376.1"/>
    <property type="molecule type" value="Genomic_DNA"/>
</dbReference>
<feature type="compositionally biased region" description="Basic and acidic residues" evidence="1">
    <location>
        <begin position="92"/>
        <end position="101"/>
    </location>
</feature>
<dbReference type="AlphaFoldDB" id="A0AAJ0G0H0"/>
<dbReference type="Proteomes" id="UP001251528">
    <property type="component" value="Unassembled WGS sequence"/>
</dbReference>
<feature type="domain" description="Deoxyribonuclease NucA/NucB" evidence="3">
    <location>
        <begin position="140"/>
        <end position="188"/>
    </location>
</feature>
<organism evidence="4 5">
    <name type="scientific">Conoideocrella luteorostrata</name>
    <dbReference type="NCBI Taxonomy" id="1105319"/>
    <lineage>
        <taxon>Eukaryota</taxon>
        <taxon>Fungi</taxon>
        <taxon>Dikarya</taxon>
        <taxon>Ascomycota</taxon>
        <taxon>Pezizomycotina</taxon>
        <taxon>Sordariomycetes</taxon>
        <taxon>Hypocreomycetidae</taxon>
        <taxon>Hypocreales</taxon>
        <taxon>Clavicipitaceae</taxon>
        <taxon>Conoideocrella</taxon>
    </lineage>
</organism>
<feature type="chain" id="PRO_5042563614" description="Deoxyribonuclease NucA/NucB domain-containing protein" evidence="2">
    <location>
        <begin position="18"/>
        <end position="401"/>
    </location>
</feature>
<accession>A0AAJ0G0H0</accession>
<keyword evidence="5" id="KW-1185">Reference proteome</keyword>
<reference evidence="4" key="1">
    <citation type="submission" date="2023-06" db="EMBL/GenBank/DDBJ databases">
        <title>Conoideocrella luteorostrata (Hypocreales: Clavicipitaceae), a potential biocontrol fungus for elongate hemlock scale in United States Christmas tree production areas.</title>
        <authorList>
            <person name="Barrett H."/>
            <person name="Lovett B."/>
            <person name="Macias A.M."/>
            <person name="Stajich J.E."/>
            <person name="Kasson M.T."/>
        </authorList>
    </citation>
    <scope>NUCLEOTIDE SEQUENCE</scope>
    <source>
        <strain evidence="4">ARSEF 14590</strain>
    </source>
</reference>
<evidence type="ECO:0000259" key="3">
    <source>
        <dbReference type="Pfam" id="PF14040"/>
    </source>
</evidence>
<evidence type="ECO:0000313" key="5">
    <source>
        <dbReference type="Proteomes" id="UP001251528"/>
    </source>
</evidence>
<keyword evidence="2" id="KW-0732">Signal</keyword>
<feature type="region of interest" description="Disordered" evidence="1">
    <location>
        <begin position="145"/>
        <end position="172"/>
    </location>
</feature>
<name>A0AAJ0G0H0_9HYPO</name>
<evidence type="ECO:0000256" key="2">
    <source>
        <dbReference type="SAM" id="SignalP"/>
    </source>
</evidence>
<feature type="signal peptide" evidence="2">
    <location>
        <begin position="1"/>
        <end position="17"/>
    </location>
</feature>
<sequence>MPRPILAAALFAISALAETKEASIPFGGDLYVAPGRANRLQARAGQDFGILKFDCKGGEGACNNACYYINCQAPVHNVKDPDKIVYTGPGSKDNDQNRRESGCQARHPQKPNDSVTSVCQAFPYSQKYIPDDKQSQALSWQCDEWPPASSQQQPFGSQGRAANSLRCMPGPENESLGRQLSQFYQGQGNFPGRKGSGKMARDDYARVEFDISGADQSKVSFCKKTNGQTNCGSDGFQFGLTRKDLKEGKISAPLAPNAKDNLYALQNTVYKDLFQCSVKFTRDGDKDFKKIVLSDWEDKDHNAPDCSISGATGDCTIKGQLPNDLKVSKTGALGSLIKFEYAPGQKDRNVNWYSWDTNSKGTGKGPATNDGDSESYCKKVKKGNEEEVECWFPCFKNADGR</sequence>